<dbReference type="GO" id="GO:0005886">
    <property type="term" value="C:plasma membrane"/>
    <property type="evidence" value="ECO:0007669"/>
    <property type="project" value="UniProtKB-SubCell"/>
</dbReference>
<name>A0A4R5C4S8_9ACTN</name>
<evidence type="ECO:0000256" key="3">
    <source>
        <dbReference type="ARBA" id="ARBA00022475"/>
    </source>
</evidence>
<feature type="transmembrane region" description="Helical" evidence="7">
    <location>
        <begin position="122"/>
        <end position="141"/>
    </location>
</feature>
<comment type="subcellular location">
    <subcellularLocation>
        <location evidence="1 7">Cell membrane</location>
        <topology evidence="1 7">Multi-pass membrane protein</topology>
    </subcellularLocation>
</comment>
<keyword evidence="3" id="KW-1003">Cell membrane</keyword>
<evidence type="ECO:0000313" key="9">
    <source>
        <dbReference type="EMBL" id="TDD91862.1"/>
    </source>
</evidence>
<dbReference type="PANTHER" id="PTHR30151:SF20">
    <property type="entry name" value="ABC TRANSPORTER PERMEASE PROTEIN HI_0355-RELATED"/>
    <property type="match status" value="1"/>
</dbReference>
<feature type="transmembrane region" description="Helical" evidence="7">
    <location>
        <begin position="95"/>
        <end position="116"/>
    </location>
</feature>
<evidence type="ECO:0000256" key="1">
    <source>
        <dbReference type="ARBA" id="ARBA00004651"/>
    </source>
</evidence>
<accession>A0A4R5C4S8</accession>
<evidence type="ECO:0000259" key="8">
    <source>
        <dbReference type="PROSITE" id="PS50928"/>
    </source>
</evidence>
<evidence type="ECO:0000313" key="10">
    <source>
        <dbReference type="Proteomes" id="UP000294513"/>
    </source>
</evidence>
<gene>
    <name evidence="9" type="ORF">E1298_11425</name>
</gene>
<dbReference type="PANTHER" id="PTHR30151">
    <property type="entry name" value="ALKANE SULFONATE ABC TRANSPORTER-RELATED, MEMBRANE SUBUNIT"/>
    <property type="match status" value="1"/>
</dbReference>
<evidence type="ECO:0000256" key="7">
    <source>
        <dbReference type="RuleBase" id="RU363032"/>
    </source>
</evidence>
<organism evidence="9 10">
    <name type="scientific">Actinomadura rubrisoli</name>
    <dbReference type="NCBI Taxonomy" id="2530368"/>
    <lineage>
        <taxon>Bacteria</taxon>
        <taxon>Bacillati</taxon>
        <taxon>Actinomycetota</taxon>
        <taxon>Actinomycetes</taxon>
        <taxon>Streptosporangiales</taxon>
        <taxon>Thermomonosporaceae</taxon>
        <taxon>Actinomadura</taxon>
    </lineage>
</organism>
<sequence length="248" mass="25107">MNTARGLGTSVLGVAILLGLFEAVGRTGVAGETWPPLSSVLAYSVDEPGRVVLARATKATVAEASAGLLIGVLAGVVAAGLGLLVPWLRTGMSQLAILLSTLPLIALGPVLVTTVGNERTPAVIAALGSGFAVFVAMSSAFSRPATDLDDLFQVLGASRTSTMVRLRAPAAVPAFLDGLALAAPAALLGAVVGEWFGAPRGIGLLLVSSMQNFEVVQLWAAALCVSAVSLAAYGTLSGVRRASVRRFT</sequence>
<keyword evidence="10" id="KW-1185">Reference proteome</keyword>
<keyword evidence="4 7" id="KW-0812">Transmembrane</keyword>
<comment type="similarity">
    <text evidence="7">Belongs to the binding-protein-dependent transport system permease family.</text>
</comment>
<evidence type="ECO:0000256" key="6">
    <source>
        <dbReference type="ARBA" id="ARBA00023136"/>
    </source>
</evidence>
<feature type="transmembrane region" description="Helical" evidence="7">
    <location>
        <begin position="216"/>
        <end position="236"/>
    </location>
</feature>
<dbReference type="GO" id="GO:0055085">
    <property type="term" value="P:transmembrane transport"/>
    <property type="evidence" value="ECO:0007669"/>
    <property type="project" value="InterPro"/>
</dbReference>
<feature type="transmembrane region" description="Helical" evidence="7">
    <location>
        <begin position="174"/>
        <end position="196"/>
    </location>
</feature>
<reference evidence="9 10" key="1">
    <citation type="submission" date="2019-03" db="EMBL/GenBank/DDBJ databases">
        <title>Draft genome sequences of novel Actinobacteria.</title>
        <authorList>
            <person name="Sahin N."/>
            <person name="Ay H."/>
            <person name="Saygin H."/>
        </authorList>
    </citation>
    <scope>NUCLEOTIDE SEQUENCE [LARGE SCALE GENOMIC DNA]</scope>
    <source>
        <strain evidence="9 10">H3C3</strain>
    </source>
</reference>
<dbReference type="InterPro" id="IPR035906">
    <property type="entry name" value="MetI-like_sf"/>
</dbReference>
<keyword evidence="5 7" id="KW-1133">Transmembrane helix</keyword>
<protein>
    <submittedName>
        <fullName evidence="9">ABC transporter permease subunit</fullName>
    </submittedName>
</protein>
<dbReference type="EMBL" id="SMKU01000042">
    <property type="protein sequence ID" value="TDD91862.1"/>
    <property type="molecule type" value="Genomic_DNA"/>
</dbReference>
<feature type="transmembrane region" description="Helical" evidence="7">
    <location>
        <begin position="66"/>
        <end position="88"/>
    </location>
</feature>
<dbReference type="InterPro" id="IPR000515">
    <property type="entry name" value="MetI-like"/>
</dbReference>
<proteinExistence type="inferred from homology"/>
<evidence type="ECO:0000256" key="4">
    <source>
        <dbReference type="ARBA" id="ARBA00022692"/>
    </source>
</evidence>
<dbReference type="PROSITE" id="PS50928">
    <property type="entry name" value="ABC_TM1"/>
    <property type="match status" value="1"/>
</dbReference>
<dbReference type="Gene3D" id="1.10.3720.10">
    <property type="entry name" value="MetI-like"/>
    <property type="match status" value="1"/>
</dbReference>
<dbReference type="AlphaFoldDB" id="A0A4R5C4S8"/>
<feature type="domain" description="ABC transmembrane type-1" evidence="8">
    <location>
        <begin position="53"/>
        <end position="236"/>
    </location>
</feature>
<comment type="caution">
    <text evidence="9">The sequence shown here is derived from an EMBL/GenBank/DDBJ whole genome shotgun (WGS) entry which is preliminary data.</text>
</comment>
<evidence type="ECO:0000256" key="5">
    <source>
        <dbReference type="ARBA" id="ARBA00022989"/>
    </source>
</evidence>
<dbReference type="SUPFAM" id="SSF161098">
    <property type="entry name" value="MetI-like"/>
    <property type="match status" value="1"/>
</dbReference>
<evidence type="ECO:0000256" key="2">
    <source>
        <dbReference type="ARBA" id="ARBA00022448"/>
    </source>
</evidence>
<keyword evidence="6 7" id="KW-0472">Membrane</keyword>
<dbReference type="Proteomes" id="UP000294513">
    <property type="component" value="Unassembled WGS sequence"/>
</dbReference>
<dbReference type="OrthoDB" id="7274389at2"/>
<dbReference type="Pfam" id="PF00528">
    <property type="entry name" value="BPD_transp_1"/>
    <property type="match status" value="1"/>
</dbReference>
<keyword evidence="2 7" id="KW-0813">Transport</keyword>